<evidence type="ECO:0000256" key="1">
    <source>
        <dbReference type="ARBA" id="ARBA00023125"/>
    </source>
</evidence>
<comment type="caution">
    <text evidence="4">The sequence shown here is derived from an EMBL/GenBank/DDBJ whole genome shotgun (WGS) entry which is preliminary data.</text>
</comment>
<dbReference type="PRINTS" id="PR00455">
    <property type="entry name" value="HTHTETR"/>
</dbReference>
<dbReference type="Gene3D" id="1.10.357.10">
    <property type="entry name" value="Tetracycline Repressor, domain 2"/>
    <property type="match status" value="1"/>
</dbReference>
<protein>
    <recommendedName>
        <fullName evidence="3">HTH tetR-type domain-containing protein</fullName>
    </recommendedName>
</protein>
<sequence>MSKSEDTKQLILDTAKREFLEKGYNAASVRTIAKKAGLTTGAIFRYYADKAALFEALVSEAADGLVEQFKAAQEAHFELIPQERTAESRDLSTEYLRHFVNYVYDRFDEFKLVLCGAEGTKYANYIHDLVELDVARTETYYRLLREKGKIKGSISHELHHMITSAYFTAVFETVVHDMPREQAMEYVEEIAVFFNSGWDGLLKLI</sequence>
<accession>A0A0E2E3N5</accession>
<evidence type="ECO:0000313" key="4">
    <source>
        <dbReference type="EMBL" id="EMB31978.1"/>
    </source>
</evidence>
<evidence type="ECO:0000259" key="3">
    <source>
        <dbReference type="PROSITE" id="PS50977"/>
    </source>
</evidence>
<dbReference type="GO" id="GO:0000976">
    <property type="term" value="F:transcription cis-regulatory region binding"/>
    <property type="evidence" value="ECO:0007669"/>
    <property type="project" value="TreeGrafter"/>
</dbReference>
<dbReference type="PANTHER" id="PTHR30055:SF226">
    <property type="entry name" value="HTH-TYPE TRANSCRIPTIONAL REGULATOR PKSA"/>
    <property type="match status" value="1"/>
</dbReference>
<dbReference type="AlphaFoldDB" id="A0A0E2E3N5"/>
<evidence type="ECO:0000256" key="2">
    <source>
        <dbReference type="PROSITE-ProRule" id="PRU00335"/>
    </source>
</evidence>
<keyword evidence="1 2" id="KW-0238">DNA-binding</keyword>
<dbReference type="GO" id="GO:0003700">
    <property type="term" value="F:DNA-binding transcription factor activity"/>
    <property type="evidence" value="ECO:0007669"/>
    <property type="project" value="TreeGrafter"/>
</dbReference>
<name>A0A0E2E3N5_TREDN</name>
<dbReference type="PANTHER" id="PTHR30055">
    <property type="entry name" value="HTH-TYPE TRANSCRIPTIONAL REGULATOR RUTR"/>
    <property type="match status" value="1"/>
</dbReference>
<dbReference type="EMBL" id="AGDV01000015">
    <property type="protein sequence ID" value="EMB31978.1"/>
    <property type="molecule type" value="Genomic_DNA"/>
</dbReference>
<reference evidence="4" key="1">
    <citation type="submission" date="2012-01" db="EMBL/GenBank/DDBJ databases">
        <title>The Genome Sequence of Treponema denticola H-22.</title>
        <authorList>
            <consortium name="The Broad Institute Genome Sequencing Platform"/>
            <person name="Earl A."/>
            <person name="Ward D."/>
            <person name="Feldgarden M."/>
            <person name="Gevers D."/>
            <person name="Blanton J.M."/>
            <person name="Fenno C.J."/>
            <person name="Baranova O.V."/>
            <person name="Mathney J."/>
            <person name="Dewhirst F.E."/>
            <person name="Izard J."/>
            <person name="Young S.K."/>
            <person name="Zeng Q."/>
            <person name="Gargeya S."/>
            <person name="Fitzgerald M."/>
            <person name="Haas B."/>
            <person name="Abouelleil A."/>
            <person name="Alvarado L."/>
            <person name="Arachchi H.M."/>
            <person name="Berlin A."/>
            <person name="Chapman S.B."/>
            <person name="Gearin G."/>
            <person name="Goldberg J."/>
            <person name="Griggs A."/>
            <person name="Gujja S."/>
            <person name="Hansen M."/>
            <person name="Heiman D."/>
            <person name="Howarth C."/>
            <person name="Larimer J."/>
            <person name="Lui A."/>
            <person name="MacDonald P.J.P."/>
            <person name="McCowen C."/>
            <person name="Montmayeur A."/>
            <person name="Murphy C."/>
            <person name="Neiman D."/>
            <person name="Pearson M."/>
            <person name="Priest M."/>
            <person name="Roberts A."/>
            <person name="Saif S."/>
            <person name="Shea T."/>
            <person name="Sisk P."/>
            <person name="Stolte C."/>
            <person name="Sykes S."/>
            <person name="Wortman J."/>
            <person name="Nusbaum C."/>
            <person name="Birren B."/>
        </authorList>
    </citation>
    <scope>NUCLEOTIDE SEQUENCE [LARGE SCALE GENOMIC DNA]</scope>
    <source>
        <strain evidence="4">H-22</strain>
    </source>
</reference>
<dbReference type="PATRIC" id="fig|999432.5.peg.1827"/>
<proteinExistence type="predicted"/>
<dbReference type="SUPFAM" id="SSF46689">
    <property type="entry name" value="Homeodomain-like"/>
    <property type="match status" value="1"/>
</dbReference>
<gene>
    <name evidence="4" type="ORF">HMPREF9726_01761</name>
</gene>
<dbReference type="Proteomes" id="UP000011705">
    <property type="component" value="Chromosome"/>
</dbReference>
<dbReference type="InterPro" id="IPR001647">
    <property type="entry name" value="HTH_TetR"/>
</dbReference>
<feature type="DNA-binding region" description="H-T-H motif" evidence="2">
    <location>
        <begin position="28"/>
        <end position="47"/>
    </location>
</feature>
<dbReference type="InterPro" id="IPR050109">
    <property type="entry name" value="HTH-type_TetR-like_transc_reg"/>
</dbReference>
<dbReference type="RefSeq" id="WP_002684960.1">
    <property type="nucleotide sequence ID" value="NZ_CM001795.1"/>
</dbReference>
<dbReference type="Pfam" id="PF00440">
    <property type="entry name" value="TetR_N"/>
    <property type="match status" value="1"/>
</dbReference>
<dbReference type="InterPro" id="IPR009057">
    <property type="entry name" value="Homeodomain-like_sf"/>
</dbReference>
<organism evidence="4">
    <name type="scientific">Treponema denticola H-22</name>
    <dbReference type="NCBI Taxonomy" id="999432"/>
    <lineage>
        <taxon>Bacteria</taxon>
        <taxon>Pseudomonadati</taxon>
        <taxon>Spirochaetota</taxon>
        <taxon>Spirochaetia</taxon>
        <taxon>Spirochaetales</taxon>
        <taxon>Treponemataceae</taxon>
        <taxon>Treponema</taxon>
    </lineage>
</organism>
<dbReference type="HOGENOM" id="CLU_069356_6_0_12"/>
<feature type="domain" description="HTH tetR-type" evidence="3">
    <location>
        <begin position="5"/>
        <end position="65"/>
    </location>
</feature>
<dbReference type="PROSITE" id="PS50977">
    <property type="entry name" value="HTH_TETR_2"/>
    <property type="match status" value="1"/>
</dbReference>